<dbReference type="AlphaFoldDB" id="H0EUQ5"/>
<comment type="caution">
    <text evidence="1">The sequence shown here is derived from an EMBL/GenBank/DDBJ whole genome shotgun (WGS) entry which is preliminary data.</text>
</comment>
<keyword evidence="2" id="KW-1185">Reference proteome</keyword>
<dbReference type="Proteomes" id="UP000005446">
    <property type="component" value="Unassembled WGS sequence"/>
</dbReference>
<sequence>MKVVFIKRLMIIGVEDKYIAFKARRLLYSLEGE</sequence>
<reference evidence="1 2" key="1">
    <citation type="journal article" date="2012" name="Eukaryot. Cell">
        <title>Genome sequence of the fungus Glarea lozoyensis: the first genome sequence of a species from the Helotiaceae family.</title>
        <authorList>
            <person name="Youssar L."/>
            <person name="Gruening B.A."/>
            <person name="Erxleben A."/>
            <person name="Guenther S."/>
            <person name="Huettel W."/>
        </authorList>
    </citation>
    <scope>NUCLEOTIDE SEQUENCE [LARGE SCALE GENOMIC DNA]</scope>
    <source>
        <strain evidence="2">ATCC 74030 / MF5533</strain>
    </source>
</reference>
<accession>H0EUQ5</accession>
<name>H0EUQ5_GLAL7</name>
<gene>
    <name evidence="1" type="ORF">M7I_6494</name>
</gene>
<evidence type="ECO:0000313" key="2">
    <source>
        <dbReference type="Proteomes" id="UP000005446"/>
    </source>
</evidence>
<evidence type="ECO:0000313" key="1">
    <source>
        <dbReference type="EMBL" id="EHK97740.1"/>
    </source>
</evidence>
<dbReference type="InParanoid" id="H0EUQ5"/>
<dbReference type="EMBL" id="AGUE01000180">
    <property type="protein sequence ID" value="EHK97740.1"/>
    <property type="molecule type" value="Genomic_DNA"/>
</dbReference>
<proteinExistence type="predicted"/>
<dbReference type="HOGENOM" id="CLU_3384888_0_0_1"/>
<protein>
    <submittedName>
        <fullName evidence="1">Uncharacterized protein</fullName>
    </submittedName>
</protein>
<organism evidence="1 2">
    <name type="scientific">Glarea lozoyensis (strain ATCC 74030 / MF5533)</name>
    <dbReference type="NCBI Taxonomy" id="1104152"/>
    <lineage>
        <taxon>Eukaryota</taxon>
        <taxon>Fungi</taxon>
        <taxon>Dikarya</taxon>
        <taxon>Ascomycota</taxon>
        <taxon>Pezizomycotina</taxon>
        <taxon>Leotiomycetes</taxon>
        <taxon>Helotiales</taxon>
        <taxon>Helotiaceae</taxon>
        <taxon>Glarea</taxon>
    </lineage>
</organism>